<sequence>MPENIMVKSGKKRDSRSMQSRAEDDGQLVRLTKAVVEECCDLGRDLEETSPLGTYRINLGALFRHVQRTTTGQRLWLGRLPTGYNGPQLGKDLRSQFMGIGPSHIKPGHLIYILAGGTHPVALKPHQSSGPPDPQTFGFLGEVYVANDVATMKRDPEENFNSRAMGGLVAQSVEDPGPSTNYYPVAVGDQVWRWIDIA</sequence>
<reference evidence="2 3" key="1">
    <citation type="submission" date="2015-06" db="EMBL/GenBank/DDBJ databases">
        <title>Draft genome of the ant-associated black yeast Phialophora attae CBS 131958.</title>
        <authorList>
            <person name="Moreno L.F."/>
            <person name="Stielow B.J."/>
            <person name="de Hoog S."/>
            <person name="Vicente V.A."/>
            <person name="Weiss V.A."/>
            <person name="de Vries M."/>
            <person name="Cruz L.M."/>
            <person name="Souza E.M."/>
        </authorList>
    </citation>
    <scope>NUCLEOTIDE SEQUENCE [LARGE SCALE GENOMIC DNA]</scope>
    <source>
        <strain evidence="2 3">CBS 131958</strain>
    </source>
</reference>
<dbReference type="RefSeq" id="XP_017994759.1">
    <property type="nucleotide sequence ID" value="XM_018138974.1"/>
</dbReference>
<name>A0A0N1NXZ4_9EURO</name>
<protein>
    <submittedName>
        <fullName evidence="2">Uncharacterized protein</fullName>
    </submittedName>
</protein>
<dbReference type="VEuPathDB" id="FungiDB:AB675_10219"/>
<evidence type="ECO:0000256" key="1">
    <source>
        <dbReference type="SAM" id="MobiDB-lite"/>
    </source>
</evidence>
<dbReference type="EMBL" id="LFJN01000050">
    <property type="protein sequence ID" value="KPI34796.1"/>
    <property type="molecule type" value="Genomic_DNA"/>
</dbReference>
<proteinExistence type="predicted"/>
<dbReference type="GeneID" id="28730854"/>
<gene>
    <name evidence="2" type="ORF">AB675_10219</name>
</gene>
<comment type="caution">
    <text evidence="2">The sequence shown here is derived from an EMBL/GenBank/DDBJ whole genome shotgun (WGS) entry which is preliminary data.</text>
</comment>
<dbReference type="AlphaFoldDB" id="A0A0N1NXZ4"/>
<accession>A0A0N1NXZ4</accession>
<dbReference type="Proteomes" id="UP000038010">
    <property type="component" value="Unassembled WGS sequence"/>
</dbReference>
<keyword evidence="3" id="KW-1185">Reference proteome</keyword>
<evidence type="ECO:0000313" key="2">
    <source>
        <dbReference type="EMBL" id="KPI34796.1"/>
    </source>
</evidence>
<evidence type="ECO:0000313" key="3">
    <source>
        <dbReference type="Proteomes" id="UP000038010"/>
    </source>
</evidence>
<feature type="region of interest" description="Disordered" evidence="1">
    <location>
        <begin position="1"/>
        <end position="25"/>
    </location>
</feature>
<organism evidence="2 3">
    <name type="scientific">Cyphellophora attinorum</name>
    <dbReference type="NCBI Taxonomy" id="1664694"/>
    <lineage>
        <taxon>Eukaryota</taxon>
        <taxon>Fungi</taxon>
        <taxon>Dikarya</taxon>
        <taxon>Ascomycota</taxon>
        <taxon>Pezizomycotina</taxon>
        <taxon>Eurotiomycetes</taxon>
        <taxon>Chaetothyriomycetidae</taxon>
        <taxon>Chaetothyriales</taxon>
        <taxon>Cyphellophoraceae</taxon>
        <taxon>Cyphellophora</taxon>
    </lineage>
</organism>